<dbReference type="CDD" id="cd07043">
    <property type="entry name" value="STAS_anti-anti-sigma_factors"/>
    <property type="match status" value="1"/>
</dbReference>
<name>A0A931G4L8_9ACTN</name>
<evidence type="ECO:0000259" key="1">
    <source>
        <dbReference type="PROSITE" id="PS50801"/>
    </source>
</evidence>
<dbReference type="Pfam" id="PF13466">
    <property type="entry name" value="STAS_2"/>
    <property type="match status" value="1"/>
</dbReference>
<organism evidence="2 3">
    <name type="scientific">Actinoplanes aureus</name>
    <dbReference type="NCBI Taxonomy" id="2792083"/>
    <lineage>
        <taxon>Bacteria</taxon>
        <taxon>Bacillati</taxon>
        <taxon>Actinomycetota</taxon>
        <taxon>Actinomycetes</taxon>
        <taxon>Micromonosporales</taxon>
        <taxon>Micromonosporaceae</taxon>
        <taxon>Actinoplanes</taxon>
    </lineage>
</organism>
<dbReference type="Gene3D" id="3.30.750.24">
    <property type="entry name" value="STAS domain"/>
    <property type="match status" value="1"/>
</dbReference>
<accession>A0A931G4L8</accession>
<dbReference type="RefSeq" id="WP_196417190.1">
    <property type="nucleotide sequence ID" value="NZ_JADQTO010000015.1"/>
</dbReference>
<evidence type="ECO:0000313" key="2">
    <source>
        <dbReference type="EMBL" id="MBG0565409.1"/>
    </source>
</evidence>
<dbReference type="PANTHER" id="PTHR33495:SF2">
    <property type="entry name" value="ANTI-SIGMA FACTOR ANTAGONIST TM_1081-RELATED"/>
    <property type="match status" value="1"/>
</dbReference>
<dbReference type="PROSITE" id="PS50801">
    <property type="entry name" value="STAS"/>
    <property type="match status" value="1"/>
</dbReference>
<sequence length="129" mass="13426">MGRHVSDTGFESYLLAYARLDEADAATVVATASAGHLTIAVSGCVDVQACSTVTQRLCELIGGSDHRHVVLDLSGVEFCDCAGVRALLAVQEQATGAGVTCTVQGVRPHVRWLLEFTGAAPMLGLTRPG</sequence>
<gene>
    <name evidence="2" type="ORF">I4J89_28540</name>
</gene>
<dbReference type="InterPro" id="IPR058548">
    <property type="entry name" value="MlaB-like_STAS"/>
</dbReference>
<dbReference type="AlphaFoldDB" id="A0A931G4L8"/>
<comment type="caution">
    <text evidence="2">The sequence shown here is derived from an EMBL/GenBank/DDBJ whole genome shotgun (WGS) entry which is preliminary data.</text>
</comment>
<keyword evidence="3" id="KW-1185">Reference proteome</keyword>
<dbReference type="InterPro" id="IPR002645">
    <property type="entry name" value="STAS_dom"/>
</dbReference>
<proteinExistence type="predicted"/>
<evidence type="ECO:0000313" key="3">
    <source>
        <dbReference type="Proteomes" id="UP000598146"/>
    </source>
</evidence>
<dbReference type="InterPro" id="IPR036513">
    <property type="entry name" value="STAS_dom_sf"/>
</dbReference>
<reference evidence="2" key="1">
    <citation type="submission" date="2020-11" db="EMBL/GenBank/DDBJ databases">
        <title>Isolation and identification of active actinomycetes.</title>
        <authorList>
            <person name="Sun X."/>
        </authorList>
    </citation>
    <scope>NUCLEOTIDE SEQUENCE</scope>
    <source>
        <strain evidence="2">NEAU-A11</strain>
    </source>
</reference>
<feature type="domain" description="STAS" evidence="1">
    <location>
        <begin position="26"/>
        <end position="129"/>
    </location>
</feature>
<dbReference type="SUPFAM" id="SSF52091">
    <property type="entry name" value="SpoIIaa-like"/>
    <property type="match status" value="1"/>
</dbReference>
<dbReference type="Proteomes" id="UP000598146">
    <property type="component" value="Unassembled WGS sequence"/>
</dbReference>
<protein>
    <submittedName>
        <fullName evidence="2">STAS domain-containing protein</fullName>
    </submittedName>
</protein>
<dbReference type="EMBL" id="JADQTO010000015">
    <property type="protein sequence ID" value="MBG0565409.1"/>
    <property type="molecule type" value="Genomic_DNA"/>
</dbReference>
<dbReference type="GO" id="GO:0043856">
    <property type="term" value="F:anti-sigma factor antagonist activity"/>
    <property type="evidence" value="ECO:0007669"/>
    <property type="project" value="TreeGrafter"/>
</dbReference>
<dbReference type="PANTHER" id="PTHR33495">
    <property type="entry name" value="ANTI-SIGMA FACTOR ANTAGONIST TM_1081-RELATED-RELATED"/>
    <property type="match status" value="1"/>
</dbReference>